<keyword evidence="3" id="KW-0804">Transcription</keyword>
<keyword evidence="1" id="KW-0805">Transcription regulation</keyword>
<reference evidence="5 6" key="2">
    <citation type="submission" date="2020-02" db="EMBL/GenBank/DDBJ databases">
        <title>Erythrobacter dongmakensis sp. nov., isolated from a tidal mudflat.</title>
        <authorList>
            <person name="Kim I.S."/>
        </authorList>
    </citation>
    <scope>NUCLEOTIDE SEQUENCE [LARGE SCALE GENOMIC DNA]</scope>
    <source>
        <strain evidence="5 6">GH3-10</strain>
    </source>
</reference>
<dbReference type="InterPro" id="IPR039422">
    <property type="entry name" value="MarR/SlyA-like"/>
</dbReference>
<dbReference type="InterPro" id="IPR023187">
    <property type="entry name" value="Tscrpt_reg_MarR-type_CS"/>
</dbReference>
<dbReference type="Pfam" id="PF12802">
    <property type="entry name" value="MarR_2"/>
    <property type="match status" value="1"/>
</dbReference>
<accession>A0A844XHR8</accession>
<dbReference type="PROSITE" id="PS01117">
    <property type="entry name" value="HTH_MARR_1"/>
    <property type="match status" value="1"/>
</dbReference>
<dbReference type="RefSeq" id="WP_160486718.1">
    <property type="nucleotide sequence ID" value="NZ_WUBR01000003.1"/>
</dbReference>
<dbReference type="Gene3D" id="1.10.10.10">
    <property type="entry name" value="Winged helix-like DNA-binding domain superfamily/Winged helix DNA-binding domain"/>
    <property type="match status" value="1"/>
</dbReference>
<keyword evidence="6" id="KW-1185">Reference proteome</keyword>
<dbReference type="Proteomes" id="UP000461409">
    <property type="component" value="Unassembled WGS sequence"/>
</dbReference>
<dbReference type="GO" id="GO:0006950">
    <property type="term" value="P:response to stress"/>
    <property type="evidence" value="ECO:0007669"/>
    <property type="project" value="TreeGrafter"/>
</dbReference>
<dbReference type="InterPro" id="IPR000835">
    <property type="entry name" value="HTH_MarR-typ"/>
</dbReference>
<keyword evidence="2 5" id="KW-0238">DNA-binding</keyword>
<dbReference type="SMART" id="SM00347">
    <property type="entry name" value="HTH_MARR"/>
    <property type="match status" value="1"/>
</dbReference>
<proteinExistence type="predicted"/>
<reference evidence="5 6" key="1">
    <citation type="submission" date="2019-12" db="EMBL/GenBank/DDBJ databases">
        <authorList>
            <person name="Lee S.D."/>
        </authorList>
    </citation>
    <scope>NUCLEOTIDE SEQUENCE [LARGE SCALE GENOMIC DNA]</scope>
    <source>
        <strain evidence="5 6">GH3-10</strain>
    </source>
</reference>
<sequence>MAKNNDRLGRMFGDAYELWQRETYGGLAADGMSDIRPAHSPVFRHISARGSRVVDLAQLAGMTKQSMAYLVNSLAEAGYVQVESDPQDGRARLVRLTAKGEQADKTLASRSRAFEARVQHSIGAERMEDLKSLVAAVLDAHGGDLDR</sequence>
<dbReference type="InterPro" id="IPR036390">
    <property type="entry name" value="WH_DNA-bd_sf"/>
</dbReference>
<dbReference type="GO" id="GO:0003700">
    <property type="term" value="F:DNA-binding transcription factor activity"/>
    <property type="evidence" value="ECO:0007669"/>
    <property type="project" value="InterPro"/>
</dbReference>
<dbReference type="EMBL" id="WUBR01000003">
    <property type="protein sequence ID" value="MWV29095.1"/>
    <property type="molecule type" value="Genomic_DNA"/>
</dbReference>
<dbReference type="InterPro" id="IPR036388">
    <property type="entry name" value="WH-like_DNA-bd_sf"/>
</dbReference>
<protein>
    <submittedName>
        <fullName evidence="5">Winged helix DNA-binding protein</fullName>
    </submittedName>
</protein>
<feature type="domain" description="HTH marR-type" evidence="4">
    <location>
        <begin position="1"/>
        <end position="139"/>
    </location>
</feature>
<evidence type="ECO:0000256" key="1">
    <source>
        <dbReference type="ARBA" id="ARBA00023015"/>
    </source>
</evidence>
<dbReference type="SUPFAM" id="SSF46785">
    <property type="entry name" value="Winged helix' DNA-binding domain"/>
    <property type="match status" value="1"/>
</dbReference>
<evidence type="ECO:0000259" key="4">
    <source>
        <dbReference type="PROSITE" id="PS50995"/>
    </source>
</evidence>
<evidence type="ECO:0000313" key="5">
    <source>
        <dbReference type="EMBL" id="MWV29095.1"/>
    </source>
</evidence>
<name>A0A844XHR8_9SPHN</name>
<dbReference type="PANTHER" id="PTHR33164:SF43">
    <property type="entry name" value="HTH-TYPE TRANSCRIPTIONAL REPRESSOR YETL"/>
    <property type="match status" value="1"/>
</dbReference>
<dbReference type="GO" id="GO:0003677">
    <property type="term" value="F:DNA binding"/>
    <property type="evidence" value="ECO:0007669"/>
    <property type="project" value="UniProtKB-KW"/>
</dbReference>
<dbReference type="PANTHER" id="PTHR33164">
    <property type="entry name" value="TRANSCRIPTIONAL REGULATOR, MARR FAMILY"/>
    <property type="match status" value="1"/>
</dbReference>
<comment type="caution">
    <text evidence="5">The sequence shown here is derived from an EMBL/GenBank/DDBJ whole genome shotgun (WGS) entry which is preliminary data.</text>
</comment>
<gene>
    <name evidence="5" type="ORF">GRF63_14380</name>
</gene>
<organism evidence="5 6">
    <name type="scientific">Aurantiacibacter rhizosphaerae</name>
    <dbReference type="NCBI Taxonomy" id="2691582"/>
    <lineage>
        <taxon>Bacteria</taxon>
        <taxon>Pseudomonadati</taxon>
        <taxon>Pseudomonadota</taxon>
        <taxon>Alphaproteobacteria</taxon>
        <taxon>Sphingomonadales</taxon>
        <taxon>Erythrobacteraceae</taxon>
        <taxon>Aurantiacibacter</taxon>
    </lineage>
</organism>
<dbReference type="PROSITE" id="PS50995">
    <property type="entry name" value="HTH_MARR_2"/>
    <property type="match status" value="1"/>
</dbReference>
<evidence type="ECO:0000256" key="2">
    <source>
        <dbReference type="ARBA" id="ARBA00023125"/>
    </source>
</evidence>
<dbReference type="AlphaFoldDB" id="A0A844XHR8"/>
<evidence type="ECO:0000313" key="6">
    <source>
        <dbReference type="Proteomes" id="UP000461409"/>
    </source>
</evidence>
<evidence type="ECO:0000256" key="3">
    <source>
        <dbReference type="ARBA" id="ARBA00023163"/>
    </source>
</evidence>